<feature type="region of interest" description="Disordered" evidence="1">
    <location>
        <begin position="122"/>
        <end position="147"/>
    </location>
</feature>
<sequence length="196" mass="21838">MAEDLSNMFGTSGAQEAKEGFHKLPKRAEPSEPSPGVVQPTAPLHDPDPVPSFEDGFDDDWEVSEGAAEDDAFSVGIYLLPETARAITQMRRKKGKLNVDIALDAIDHVHRRGQLEKLLVQRRSGPRRPKDSLFPARRRHPRATRGQTRKLWSFQATQREIAVLDELVEKFGASSRSELVSVALEARYSPKRSPGS</sequence>
<evidence type="ECO:0000313" key="3">
    <source>
        <dbReference type="Proteomes" id="UP001596540"/>
    </source>
</evidence>
<proteinExistence type="predicted"/>
<evidence type="ECO:0000256" key="1">
    <source>
        <dbReference type="SAM" id="MobiDB-lite"/>
    </source>
</evidence>
<keyword evidence="3" id="KW-1185">Reference proteome</keyword>
<reference evidence="3" key="1">
    <citation type="journal article" date="2019" name="Int. J. Syst. Evol. Microbiol.">
        <title>The Global Catalogue of Microorganisms (GCM) 10K type strain sequencing project: providing services to taxonomists for standard genome sequencing and annotation.</title>
        <authorList>
            <consortium name="The Broad Institute Genomics Platform"/>
            <consortium name="The Broad Institute Genome Sequencing Center for Infectious Disease"/>
            <person name="Wu L."/>
            <person name="Ma J."/>
        </authorList>
    </citation>
    <scope>NUCLEOTIDE SEQUENCE [LARGE SCALE GENOMIC DNA]</scope>
    <source>
        <strain evidence="3">CGMCC 4.7382</strain>
    </source>
</reference>
<gene>
    <name evidence="2" type="ORF">ACFQRF_26935</name>
</gene>
<protein>
    <submittedName>
        <fullName evidence="2">Uncharacterized protein</fullName>
    </submittedName>
</protein>
<feature type="compositionally biased region" description="Basic and acidic residues" evidence="1">
    <location>
        <begin position="16"/>
        <end position="30"/>
    </location>
</feature>
<dbReference type="Proteomes" id="UP001596540">
    <property type="component" value="Unassembled WGS sequence"/>
</dbReference>
<accession>A0ABW2KND5</accession>
<comment type="caution">
    <text evidence="2">The sequence shown here is derived from an EMBL/GenBank/DDBJ whole genome shotgun (WGS) entry which is preliminary data.</text>
</comment>
<organism evidence="2 3">
    <name type="scientific">Marinactinospora rubrisoli</name>
    <dbReference type="NCBI Taxonomy" id="2715399"/>
    <lineage>
        <taxon>Bacteria</taxon>
        <taxon>Bacillati</taxon>
        <taxon>Actinomycetota</taxon>
        <taxon>Actinomycetes</taxon>
        <taxon>Streptosporangiales</taxon>
        <taxon>Nocardiopsidaceae</taxon>
        <taxon>Marinactinospora</taxon>
    </lineage>
</organism>
<dbReference type="EMBL" id="JBHTBH010000020">
    <property type="protein sequence ID" value="MFC7331383.1"/>
    <property type="molecule type" value="Genomic_DNA"/>
</dbReference>
<evidence type="ECO:0000313" key="2">
    <source>
        <dbReference type="EMBL" id="MFC7331383.1"/>
    </source>
</evidence>
<name>A0ABW2KND5_9ACTN</name>
<dbReference type="RefSeq" id="WP_379874194.1">
    <property type="nucleotide sequence ID" value="NZ_JBHTBH010000020.1"/>
</dbReference>
<feature type="region of interest" description="Disordered" evidence="1">
    <location>
        <begin position="1"/>
        <end position="61"/>
    </location>
</feature>